<dbReference type="Gene3D" id="3.30.750.140">
    <property type="match status" value="1"/>
</dbReference>
<dbReference type="RefSeq" id="WP_344169215.1">
    <property type="nucleotide sequence ID" value="NZ_BAAARY010000003.1"/>
</dbReference>
<feature type="compositionally biased region" description="Pro residues" evidence="1">
    <location>
        <begin position="279"/>
        <end position="297"/>
    </location>
</feature>
<protein>
    <recommendedName>
        <fullName evidence="2">Flagellar hook-length control protein-like C-terminal domain-containing protein</fullName>
    </recommendedName>
</protein>
<feature type="region of interest" description="Disordered" evidence="1">
    <location>
        <begin position="186"/>
        <end position="218"/>
    </location>
</feature>
<evidence type="ECO:0000313" key="4">
    <source>
        <dbReference type="Proteomes" id="UP001499978"/>
    </source>
</evidence>
<feature type="compositionally biased region" description="Low complexity" evidence="1">
    <location>
        <begin position="132"/>
        <end position="141"/>
    </location>
</feature>
<feature type="compositionally biased region" description="Low complexity" evidence="1">
    <location>
        <begin position="150"/>
        <end position="162"/>
    </location>
</feature>
<evidence type="ECO:0000259" key="2">
    <source>
        <dbReference type="Pfam" id="PF02120"/>
    </source>
</evidence>
<feature type="region of interest" description="Disordered" evidence="1">
    <location>
        <begin position="42"/>
        <end position="71"/>
    </location>
</feature>
<dbReference type="Proteomes" id="UP001499978">
    <property type="component" value="Unassembled WGS sequence"/>
</dbReference>
<evidence type="ECO:0000256" key="1">
    <source>
        <dbReference type="SAM" id="MobiDB-lite"/>
    </source>
</evidence>
<gene>
    <name evidence="3" type="ORF">GCM10010201_10960</name>
</gene>
<feature type="region of interest" description="Disordered" evidence="1">
    <location>
        <begin position="385"/>
        <end position="430"/>
    </location>
</feature>
<name>A0ABN3N7X0_9ACTN</name>
<dbReference type="Pfam" id="PF02120">
    <property type="entry name" value="Flg_hook"/>
    <property type="match status" value="1"/>
</dbReference>
<proteinExistence type="predicted"/>
<feature type="region of interest" description="Disordered" evidence="1">
    <location>
        <begin position="275"/>
        <end position="301"/>
    </location>
</feature>
<dbReference type="InterPro" id="IPR038610">
    <property type="entry name" value="FliK-like_C_sf"/>
</dbReference>
<accession>A0ABN3N7X0</accession>
<dbReference type="CDD" id="cd17470">
    <property type="entry name" value="T3SS_Flik_C"/>
    <property type="match status" value="1"/>
</dbReference>
<keyword evidence="4" id="KW-1185">Reference proteome</keyword>
<comment type="caution">
    <text evidence="3">The sequence shown here is derived from an EMBL/GenBank/DDBJ whole genome shotgun (WGS) entry which is preliminary data.</text>
</comment>
<organism evidence="3 4">
    <name type="scientific">Pilimelia columellifera subsp. columellifera</name>
    <dbReference type="NCBI Taxonomy" id="706583"/>
    <lineage>
        <taxon>Bacteria</taxon>
        <taxon>Bacillati</taxon>
        <taxon>Actinomycetota</taxon>
        <taxon>Actinomycetes</taxon>
        <taxon>Micromonosporales</taxon>
        <taxon>Micromonosporaceae</taxon>
        <taxon>Pilimelia</taxon>
    </lineage>
</organism>
<dbReference type="EMBL" id="BAAARY010000003">
    <property type="protein sequence ID" value="GAA2516166.1"/>
    <property type="molecule type" value="Genomic_DNA"/>
</dbReference>
<reference evidence="3 4" key="1">
    <citation type="journal article" date="2019" name="Int. J. Syst. Evol. Microbiol.">
        <title>The Global Catalogue of Microorganisms (GCM) 10K type strain sequencing project: providing services to taxonomists for standard genome sequencing and annotation.</title>
        <authorList>
            <consortium name="The Broad Institute Genomics Platform"/>
            <consortium name="The Broad Institute Genome Sequencing Center for Infectious Disease"/>
            <person name="Wu L."/>
            <person name="Ma J."/>
        </authorList>
    </citation>
    <scope>NUCLEOTIDE SEQUENCE [LARGE SCALE GENOMIC DNA]</scope>
    <source>
        <strain evidence="3 4">JCM 3367</strain>
    </source>
</reference>
<sequence length="430" mass="40304">MTMPVIPTAPATAGRAGAARSGGAPVAVGGADFPAALAAAVETATTTGQQPEGGQTDGQDQRDDQLPANGVVVPPADAAMALAVAAVGAAPITGTPPPTVLTSQQVAVPGAGTATGPARLTAAAVAGPALAEAAPGGTPAAGPQPPAGRPTPAADGALATVAASPSAATGTLTAAGTPTVAAAGTPGVAAEGTNRGPATTVAAPAPATGQAGAATGAGQQVAPTAQAAGGGTALTAPTSAAAEAAPTAVTATAGAPAPVETPAPVVAAPAAAGLAAPAGPAPRAAPVPVAPAPPAAPATPAQQMATHIVPLKLDADGVHRLTVHLHPADLGAVSVVAEVRDGAIAVQITGATEAGREALRASLPDLRRELAQAGFQDTALDLRQDAGPGQQRHQSAMPGARGGNGATLPEPEPLPAPTAMPAGRQLDLQL</sequence>
<feature type="region of interest" description="Disordered" evidence="1">
    <location>
        <begin position="132"/>
        <end position="162"/>
    </location>
</feature>
<dbReference type="InterPro" id="IPR021136">
    <property type="entry name" value="Flagellar_hook_control-like_C"/>
</dbReference>
<feature type="domain" description="Flagellar hook-length control protein-like C-terminal" evidence="2">
    <location>
        <begin position="314"/>
        <end position="391"/>
    </location>
</feature>
<feature type="compositionally biased region" description="Low complexity" evidence="1">
    <location>
        <begin position="42"/>
        <end position="58"/>
    </location>
</feature>
<feature type="region of interest" description="Disordered" evidence="1">
    <location>
        <begin position="1"/>
        <end position="27"/>
    </location>
</feature>
<feature type="compositionally biased region" description="Low complexity" evidence="1">
    <location>
        <begin position="8"/>
        <end position="27"/>
    </location>
</feature>
<evidence type="ECO:0000313" key="3">
    <source>
        <dbReference type="EMBL" id="GAA2516166.1"/>
    </source>
</evidence>